<evidence type="ECO:0000256" key="2">
    <source>
        <dbReference type="ARBA" id="ARBA00022801"/>
    </source>
</evidence>
<dbReference type="PROSITE" id="PS00122">
    <property type="entry name" value="CARBOXYLESTERASE_B_1"/>
    <property type="match status" value="1"/>
</dbReference>
<feature type="chain" id="PRO_5008810956" description="Carboxylic ester hydrolase" evidence="3">
    <location>
        <begin position="21"/>
        <end position="524"/>
    </location>
</feature>
<dbReference type="Proteomes" id="UP000092993">
    <property type="component" value="Unassembled WGS sequence"/>
</dbReference>
<dbReference type="InterPro" id="IPR019826">
    <property type="entry name" value="Carboxylesterase_B_AS"/>
</dbReference>
<evidence type="ECO:0000256" key="1">
    <source>
        <dbReference type="ARBA" id="ARBA00005964"/>
    </source>
</evidence>
<feature type="signal peptide" evidence="3">
    <location>
        <begin position="1"/>
        <end position="20"/>
    </location>
</feature>
<dbReference type="SUPFAM" id="SSF53474">
    <property type="entry name" value="alpha/beta-Hydrolases"/>
    <property type="match status" value="1"/>
</dbReference>
<dbReference type="EC" id="3.1.1.-" evidence="3"/>
<evidence type="ECO:0000256" key="3">
    <source>
        <dbReference type="RuleBase" id="RU361235"/>
    </source>
</evidence>
<dbReference type="AlphaFoldDB" id="A0A1C7M7Z3"/>
<organism evidence="5 6">
    <name type="scientific">Grifola frondosa</name>
    <name type="common">Maitake</name>
    <name type="synonym">Polyporus frondosus</name>
    <dbReference type="NCBI Taxonomy" id="5627"/>
    <lineage>
        <taxon>Eukaryota</taxon>
        <taxon>Fungi</taxon>
        <taxon>Dikarya</taxon>
        <taxon>Basidiomycota</taxon>
        <taxon>Agaricomycotina</taxon>
        <taxon>Agaricomycetes</taxon>
        <taxon>Polyporales</taxon>
        <taxon>Grifolaceae</taxon>
        <taxon>Grifola</taxon>
    </lineage>
</organism>
<accession>A0A1C7M7Z3</accession>
<keyword evidence="6" id="KW-1185">Reference proteome</keyword>
<comment type="caution">
    <text evidence="5">The sequence shown here is derived from an EMBL/GenBank/DDBJ whole genome shotgun (WGS) entry which is preliminary data.</text>
</comment>
<dbReference type="InterPro" id="IPR029058">
    <property type="entry name" value="AB_hydrolase_fold"/>
</dbReference>
<protein>
    <recommendedName>
        <fullName evidence="3">Carboxylic ester hydrolase</fullName>
        <ecNumber evidence="3">3.1.1.-</ecNumber>
    </recommendedName>
</protein>
<evidence type="ECO:0000313" key="5">
    <source>
        <dbReference type="EMBL" id="OBZ71164.1"/>
    </source>
</evidence>
<keyword evidence="2 3" id="KW-0378">Hydrolase</keyword>
<comment type="similarity">
    <text evidence="1 3">Belongs to the type-B carboxylesterase/lipase family.</text>
</comment>
<dbReference type="InterPro" id="IPR002018">
    <property type="entry name" value="CarbesteraseB"/>
</dbReference>
<dbReference type="GO" id="GO:0016787">
    <property type="term" value="F:hydrolase activity"/>
    <property type="evidence" value="ECO:0007669"/>
    <property type="project" value="UniProtKB-KW"/>
</dbReference>
<dbReference type="OrthoDB" id="408631at2759"/>
<proteinExistence type="inferred from homology"/>
<dbReference type="EMBL" id="LUGG01000011">
    <property type="protein sequence ID" value="OBZ71164.1"/>
    <property type="molecule type" value="Genomic_DNA"/>
</dbReference>
<dbReference type="Pfam" id="PF00135">
    <property type="entry name" value="COesterase"/>
    <property type="match status" value="2"/>
</dbReference>
<dbReference type="Gene3D" id="3.40.50.1820">
    <property type="entry name" value="alpha/beta hydrolase"/>
    <property type="match status" value="2"/>
</dbReference>
<dbReference type="STRING" id="5627.A0A1C7M7Z3"/>
<evidence type="ECO:0000259" key="4">
    <source>
        <dbReference type="Pfam" id="PF00135"/>
    </source>
</evidence>
<feature type="domain" description="Carboxylesterase type B" evidence="4">
    <location>
        <begin position="29"/>
        <end position="252"/>
    </location>
</feature>
<keyword evidence="3" id="KW-0732">Signal</keyword>
<dbReference type="OMA" id="MINSFFL"/>
<dbReference type="InterPro" id="IPR050309">
    <property type="entry name" value="Type-B_Carboxylest/Lipase"/>
</dbReference>
<gene>
    <name evidence="5" type="primary">LIP4_2</name>
    <name evidence="5" type="ORF">A0H81_08485</name>
</gene>
<dbReference type="PANTHER" id="PTHR11559">
    <property type="entry name" value="CARBOXYLESTERASE"/>
    <property type="match status" value="1"/>
</dbReference>
<evidence type="ECO:0000313" key="6">
    <source>
        <dbReference type="Proteomes" id="UP000092993"/>
    </source>
</evidence>
<feature type="domain" description="Carboxylesterase type B" evidence="4">
    <location>
        <begin position="255"/>
        <end position="493"/>
    </location>
</feature>
<name>A0A1C7M7Z3_GRIFR</name>
<reference evidence="5 6" key="1">
    <citation type="submission" date="2016-03" db="EMBL/GenBank/DDBJ databases">
        <title>Whole genome sequencing of Grifola frondosa 9006-11.</title>
        <authorList>
            <person name="Min B."/>
            <person name="Park H."/>
            <person name="Kim J.-G."/>
            <person name="Cho H."/>
            <person name="Oh Y.-L."/>
            <person name="Kong W.-S."/>
            <person name="Choi I.-G."/>
        </authorList>
    </citation>
    <scope>NUCLEOTIDE SEQUENCE [LARGE SCALE GENOMIC DNA]</scope>
    <source>
        <strain evidence="5 6">9006-11</strain>
    </source>
</reference>
<sequence>MFIYFIVPFLLGLYISGAPAVSTAQLATPSVTLDDGIFTGVTDGVTSKFLGIPFGKPPTGDLRFQLPEPVDPYTGNNDASAFGPSCPQQAINLPLPDGLAAETVNFIVNSIYQDITPSSEDCLSLNVWIPAAPNQGQIYLWRLGFSVFGGTELYDGGVIVKQSIELGEPIVYISMNYRVTAFGFLASKEVKDAGVGNLGLQDQRLALQWIQKYISAFGGDPTKVTIWGESAGAISVALHMISNGGNTEGLFRDYDALVAETGCSSAADTLQCLRQVPLDQLMEAVNKSPGIFSFQSLKLTWLPRVDGIFLSDTPQQLVLQGSVADIPFVTGDCDDEGTLFSLASLNITTESEFQGYITNNYIPEASTSETDELFTLYPADITRGSPFNTGILNAITPQFKRIAAIQGDLVFQAPRRFFLQNRAGQQSTWSFLSKRLKALPVLGSAHATDILNVYGPSDMTDYLINFVNNLDPNGKTGISWPQYNVASPQLLTFLDGITPLTITSDTYRTDGMNVLTNLSLQFPL</sequence>